<dbReference type="InterPro" id="IPR006553">
    <property type="entry name" value="Leu-rich_rpt_Cys-con_subtyp"/>
</dbReference>
<organism evidence="1 2">
    <name type="scientific">Candidatus Criblamydia sequanensis CRIB-18</name>
    <dbReference type="NCBI Taxonomy" id="1437425"/>
    <lineage>
        <taxon>Bacteria</taxon>
        <taxon>Pseudomonadati</taxon>
        <taxon>Chlamydiota</taxon>
        <taxon>Chlamydiia</taxon>
        <taxon>Parachlamydiales</taxon>
        <taxon>Candidatus Criblamydiaceae</taxon>
        <taxon>Candidatus Criblamydia</taxon>
    </lineage>
</organism>
<reference evidence="1" key="1">
    <citation type="submission" date="2013-12" db="EMBL/GenBank/DDBJ databases">
        <authorList>
            <person name="Linke B."/>
        </authorList>
    </citation>
    <scope>NUCLEOTIDE SEQUENCE [LARGE SCALE GENOMIC DNA]</scope>
    <source>
        <strain evidence="1">CRIB-18</strain>
    </source>
</reference>
<dbReference type="InterPro" id="IPR032675">
    <property type="entry name" value="LRR_dom_sf"/>
</dbReference>
<dbReference type="InterPro" id="IPR001611">
    <property type="entry name" value="Leu-rich_rpt"/>
</dbReference>
<sequence>MIRSQTDLNAELLQILEGPTIEVGYQLEKLLGNRFETVESVRRFVSENPSLIYLQDIGFSDNEVPDAKHEELLKLCPNITSLSLFASDRYRTAFKSIVEFLKSCERITSLSLPRSPNSWSQFSHLTQIKKLTVNEWKVSHSKKAFSDLINSLPNLTALDLSSSQTLDCLELIDEPSRIKSLSVDCCREKSSRIALNRFSNLESLSLVANKKSALSDEILASLELSSLQALNLSHNKLTDTGISSLTRFKALASLDLSSCKNVKDEALKILCLNLQFSHLALHGCPNITDSGLSHLSLQKGLVSLSFGGGEEIHNLSFMEFLGELKTLFIENSKIDEAPESMPMLTHLKKLVLLAIWDAPLVNDAALAPLKGMTHLVNFQLAGSNVTSEGMSIVKALTTKKITWIG</sequence>
<dbReference type="Pfam" id="PF13855">
    <property type="entry name" value="LRR_8"/>
    <property type="match status" value="1"/>
</dbReference>
<dbReference type="eggNOG" id="COG4886">
    <property type="taxonomic scope" value="Bacteria"/>
</dbReference>
<dbReference type="PANTHER" id="PTHR13318">
    <property type="entry name" value="PARTNER OF PAIRED, ISOFORM B-RELATED"/>
    <property type="match status" value="1"/>
</dbReference>
<dbReference type="STRING" id="1437425.CSEC_0577"/>
<name>A0A090D0N1_9BACT</name>
<evidence type="ECO:0008006" key="3">
    <source>
        <dbReference type="Google" id="ProtNLM"/>
    </source>
</evidence>
<dbReference type="RefSeq" id="WP_041016904.1">
    <property type="nucleotide sequence ID" value="NZ_CCEJ010000003.1"/>
</dbReference>
<dbReference type="Gene3D" id="3.80.10.10">
    <property type="entry name" value="Ribonuclease Inhibitor"/>
    <property type="match status" value="1"/>
</dbReference>
<dbReference type="OrthoDB" id="232968at2"/>
<evidence type="ECO:0000313" key="2">
    <source>
        <dbReference type="Proteomes" id="UP000031552"/>
    </source>
</evidence>
<dbReference type="AlphaFoldDB" id="A0A090D0N1"/>
<dbReference type="GO" id="GO:0031146">
    <property type="term" value="P:SCF-dependent proteasomal ubiquitin-dependent protein catabolic process"/>
    <property type="evidence" value="ECO:0007669"/>
    <property type="project" value="TreeGrafter"/>
</dbReference>
<dbReference type="SUPFAM" id="SSF52047">
    <property type="entry name" value="RNI-like"/>
    <property type="match status" value="1"/>
</dbReference>
<protein>
    <recommendedName>
        <fullName evidence="3">Leucine-rich repeat-containing protein</fullName>
    </recommendedName>
</protein>
<keyword evidence="2" id="KW-1185">Reference proteome</keyword>
<dbReference type="EMBL" id="CCEJ010000003">
    <property type="protein sequence ID" value="CDR33410.1"/>
    <property type="molecule type" value="Genomic_DNA"/>
</dbReference>
<proteinExistence type="predicted"/>
<gene>
    <name evidence="1" type="ORF">CSEC_0577</name>
</gene>
<accession>A0A090D0N1</accession>
<dbReference type="Proteomes" id="UP000031552">
    <property type="component" value="Unassembled WGS sequence"/>
</dbReference>
<dbReference type="PANTHER" id="PTHR13318:SF105">
    <property type="entry name" value="F-BOX_LRR-REPEAT PROTEIN 3"/>
    <property type="match status" value="1"/>
</dbReference>
<reference evidence="1" key="2">
    <citation type="submission" date="2014-09" db="EMBL/GenBank/DDBJ databases">
        <title>Criblamydia sequanensis harbors a mega-plasmid encoding arsenite resistance.</title>
        <authorList>
            <person name="Bertelli C."/>
            <person name="Goesmann A."/>
            <person name="Greub G."/>
        </authorList>
    </citation>
    <scope>NUCLEOTIDE SEQUENCE [LARGE SCALE GENOMIC DNA]</scope>
    <source>
        <strain evidence="1">CRIB-18</strain>
    </source>
</reference>
<dbReference type="GO" id="GO:0019005">
    <property type="term" value="C:SCF ubiquitin ligase complex"/>
    <property type="evidence" value="ECO:0007669"/>
    <property type="project" value="TreeGrafter"/>
</dbReference>
<dbReference type="SMART" id="SM00367">
    <property type="entry name" value="LRR_CC"/>
    <property type="match status" value="3"/>
</dbReference>
<comment type="caution">
    <text evidence="1">The sequence shown here is derived from an EMBL/GenBank/DDBJ whole genome shotgun (WGS) entry which is preliminary data.</text>
</comment>
<evidence type="ECO:0000313" key="1">
    <source>
        <dbReference type="EMBL" id="CDR33410.1"/>
    </source>
</evidence>
<dbReference type="PROSITE" id="PS51450">
    <property type="entry name" value="LRR"/>
    <property type="match status" value="1"/>
</dbReference>